<dbReference type="PANTHER" id="PTHR45580:SF6">
    <property type="entry name" value="CARBOXYLESTERASE TYPE B DOMAIN-CONTAINING PROTEIN"/>
    <property type="match status" value="1"/>
</dbReference>
<dbReference type="EMBL" id="CAJFCW020000006">
    <property type="protein sequence ID" value="CAG9128092.1"/>
    <property type="molecule type" value="Genomic_DNA"/>
</dbReference>
<dbReference type="InterPro" id="IPR002018">
    <property type="entry name" value="CarbesteraseB"/>
</dbReference>
<protein>
    <recommendedName>
        <fullName evidence="2">Carboxylesterase type B domain-containing protein</fullName>
    </recommendedName>
</protein>
<feature type="domain" description="Carboxylesterase type B" evidence="2">
    <location>
        <begin position="2"/>
        <end position="297"/>
    </location>
</feature>
<evidence type="ECO:0000259" key="2">
    <source>
        <dbReference type="Pfam" id="PF00135"/>
    </source>
</evidence>
<dbReference type="PANTHER" id="PTHR45580">
    <property type="entry name" value="PROTEIN CBG05369"/>
    <property type="match status" value="1"/>
</dbReference>
<evidence type="ECO:0000313" key="3">
    <source>
        <dbReference type="EMBL" id="CAD5230873.1"/>
    </source>
</evidence>
<accession>A0A811LT52</accession>
<evidence type="ECO:0000256" key="1">
    <source>
        <dbReference type="SAM" id="Phobius"/>
    </source>
</evidence>
<keyword evidence="1" id="KW-0812">Transmembrane</keyword>
<feature type="transmembrane region" description="Helical" evidence="1">
    <location>
        <begin position="500"/>
        <end position="523"/>
    </location>
</feature>
<reference evidence="3" key="1">
    <citation type="submission" date="2020-09" db="EMBL/GenBank/DDBJ databases">
        <authorList>
            <person name="Kikuchi T."/>
        </authorList>
    </citation>
    <scope>NUCLEOTIDE SEQUENCE</scope>
    <source>
        <strain evidence="3">SH1</strain>
    </source>
</reference>
<dbReference type="Gene3D" id="3.40.50.1820">
    <property type="entry name" value="alpha/beta hydrolase"/>
    <property type="match status" value="1"/>
</dbReference>
<dbReference type="SUPFAM" id="SSF53474">
    <property type="entry name" value="alpha/beta-Hydrolases"/>
    <property type="match status" value="1"/>
</dbReference>
<dbReference type="OrthoDB" id="19653at2759"/>
<dbReference type="AlphaFoldDB" id="A0A811LT52"/>
<organism evidence="3 4">
    <name type="scientific">Bursaphelenchus okinawaensis</name>
    <dbReference type="NCBI Taxonomy" id="465554"/>
    <lineage>
        <taxon>Eukaryota</taxon>
        <taxon>Metazoa</taxon>
        <taxon>Ecdysozoa</taxon>
        <taxon>Nematoda</taxon>
        <taxon>Chromadorea</taxon>
        <taxon>Rhabditida</taxon>
        <taxon>Tylenchina</taxon>
        <taxon>Tylenchomorpha</taxon>
        <taxon>Aphelenchoidea</taxon>
        <taxon>Aphelenchoididae</taxon>
        <taxon>Bursaphelenchus</taxon>
    </lineage>
</organism>
<dbReference type="InterPro" id="IPR029058">
    <property type="entry name" value="AB_hydrolase_fold"/>
</dbReference>
<dbReference type="EMBL" id="CAJFDH010000006">
    <property type="protein sequence ID" value="CAD5230873.1"/>
    <property type="molecule type" value="Genomic_DNA"/>
</dbReference>
<comment type="caution">
    <text evidence="3">The sequence shown here is derived from an EMBL/GenBank/DDBJ whole genome shotgun (WGS) entry which is preliminary data.</text>
</comment>
<proteinExistence type="predicted"/>
<dbReference type="Proteomes" id="UP000783686">
    <property type="component" value="Unassembled WGS sequence"/>
</dbReference>
<keyword evidence="4" id="KW-1185">Reference proteome</keyword>
<gene>
    <name evidence="3" type="ORF">BOKJ2_LOCUS14359</name>
</gene>
<keyword evidence="1" id="KW-1133">Transmembrane helix</keyword>
<name>A0A811LT52_9BILA</name>
<dbReference type="Proteomes" id="UP000614601">
    <property type="component" value="Unassembled WGS sequence"/>
</dbReference>
<sequence length="550" mass="62753">MFKGVPYAESPINESRFGRPKEKKPWDNSWDCTNYQSNCPNISPVSLTNANGSEDCLYLNVLANKKCFDNKCPVMFYIHGGSFYFGFPLEIKEEEIIEKYVSKNVIFVTLAYRENIFGFPNFVNTFVNKNHVNLGFYDILQALKFINQNINRMGGNHKNVTVMGNSSGASAVLYLISSPAVEPGLFSQAWVSSPMPYVSPARNVDMTTVVTKSVGCGEINPKNTVASLNILSCLKKIPEKVLTEAVFNGLKQYEWTHTGPQTEEILFPVQSFDQLLKWWKPTRLWISTTTDEMSIESSQSNLHMCQHYCGIFGYTKPTTLAFCAKNFDNRRRKIVQAYHALGLRLAEVNDKAGGQSYLELFGQDGHTGHANDLTFVIGWHKNGSLNESDSVLDREYRQWLVNFAYGEDPNLDFKPFSLVNQGFYYVNYTVSNGTVLNQPKMIWNRPLDAKANQFWLTDLAFIENPEAFNTSYSTTTYSTPHSHTKPTLPHPIEKNRTFNYHFMTFLLLFLTLLLLALVILLLWNRLHYRPKTTIYVDTASERTPLIQTDN</sequence>
<keyword evidence="1" id="KW-0472">Membrane</keyword>
<evidence type="ECO:0000313" key="4">
    <source>
        <dbReference type="Proteomes" id="UP000614601"/>
    </source>
</evidence>
<dbReference type="Pfam" id="PF00135">
    <property type="entry name" value="COesterase"/>
    <property type="match status" value="1"/>
</dbReference>